<dbReference type="InterPro" id="IPR038078">
    <property type="entry name" value="PhoU-like_sf"/>
</dbReference>
<evidence type="ECO:0000256" key="3">
    <source>
        <dbReference type="ARBA" id="ARBA00011738"/>
    </source>
</evidence>
<reference evidence="9 10" key="1">
    <citation type="submission" date="2018-06" db="EMBL/GenBank/DDBJ databases">
        <authorList>
            <consortium name="Pathogen Informatics"/>
            <person name="Doyle S."/>
        </authorList>
    </citation>
    <scope>NUCLEOTIDE SEQUENCE [LARGE SCALE GENOMIC DNA]</scope>
    <source>
        <strain evidence="9 10">NCTC11009</strain>
    </source>
</reference>
<dbReference type="GO" id="GO:0005737">
    <property type="term" value="C:cytoplasm"/>
    <property type="evidence" value="ECO:0007669"/>
    <property type="project" value="UniProtKB-SubCell"/>
</dbReference>
<comment type="function">
    <text evidence="7 8">Plays a role in the regulation of phosphate uptake.</text>
</comment>
<dbReference type="GO" id="GO:0045936">
    <property type="term" value="P:negative regulation of phosphate metabolic process"/>
    <property type="evidence" value="ECO:0007669"/>
    <property type="project" value="InterPro"/>
</dbReference>
<dbReference type="InterPro" id="IPR028366">
    <property type="entry name" value="PhoU"/>
</dbReference>
<comment type="subcellular location">
    <subcellularLocation>
        <location evidence="1 8">Cytoplasm</location>
    </subcellularLocation>
</comment>
<dbReference type="PIRSF" id="PIRSF003107">
    <property type="entry name" value="PhoU"/>
    <property type="match status" value="1"/>
</dbReference>
<dbReference type="SUPFAM" id="SSF109755">
    <property type="entry name" value="PhoU-like"/>
    <property type="match status" value="1"/>
</dbReference>
<dbReference type="AlphaFoldDB" id="A0A2X1UQZ9"/>
<dbReference type="GO" id="GO:0030643">
    <property type="term" value="P:intracellular phosphate ion homeostasis"/>
    <property type="evidence" value="ECO:0007669"/>
    <property type="project" value="InterPro"/>
</dbReference>
<evidence type="ECO:0000256" key="4">
    <source>
        <dbReference type="ARBA" id="ARBA00022448"/>
    </source>
</evidence>
<dbReference type="Proteomes" id="UP000250242">
    <property type="component" value="Unassembled WGS sequence"/>
</dbReference>
<dbReference type="RefSeq" id="WP_018026165.1">
    <property type="nucleotide sequence ID" value="NZ_UATH01000001.1"/>
</dbReference>
<keyword evidence="5 8" id="KW-0963">Cytoplasm</keyword>
<organism evidence="9 10">
    <name type="scientific">Oligella urethralis</name>
    <dbReference type="NCBI Taxonomy" id="90245"/>
    <lineage>
        <taxon>Bacteria</taxon>
        <taxon>Pseudomonadati</taxon>
        <taxon>Pseudomonadota</taxon>
        <taxon>Betaproteobacteria</taxon>
        <taxon>Burkholderiales</taxon>
        <taxon>Alcaligenaceae</taxon>
        <taxon>Oligella</taxon>
    </lineage>
</organism>
<name>A0A2X1UQZ9_9BURK</name>
<evidence type="ECO:0000256" key="6">
    <source>
        <dbReference type="ARBA" id="ARBA00022592"/>
    </source>
</evidence>
<proteinExistence type="inferred from homology"/>
<evidence type="ECO:0000313" key="10">
    <source>
        <dbReference type="Proteomes" id="UP000250242"/>
    </source>
</evidence>
<evidence type="ECO:0000256" key="2">
    <source>
        <dbReference type="ARBA" id="ARBA00008107"/>
    </source>
</evidence>
<keyword evidence="6 8" id="KW-0592">Phosphate transport</keyword>
<dbReference type="GO" id="GO:0006817">
    <property type="term" value="P:phosphate ion transport"/>
    <property type="evidence" value="ECO:0007669"/>
    <property type="project" value="UniProtKB-KW"/>
</dbReference>
<comment type="subunit">
    <text evidence="3 8">Homodimer.</text>
</comment>
<evidence type="ECO:0000256" key="8">
    <source>
        <dbReference type="PIRNR" id="PIRNR003107"/>
    </source>
</evidence>
<dbReference type="Pfam" id="PF01895">
    <property type="entry name" value="PhoU"/>
    <property type="match status" value="2"/>
</dbReference>
<evidence type="ECO:0000313" key="9">
    <source>
        <dbReference type="EMBL" id="SPY06911.1"/>
    </source>
</evidence>
<comment type="similarity">
    <text evidence="2 8">Belongs to the PhoU family.</text>
</comment>
<dbReference type="FunFam" id="1.20.58.220:FF:000004">
    <property type="entry name" value="Phosphate-specific transport system accessory protein PhoU"/>
    <property type="match status" value="1"/>
</dbReference>
<evidence type="ECO:0000256" key="1">
    <source>
        <dbReference type="ARBA" id="ARBA00004496"/>
    </source>
</evidence>
<dbReference type="GeneID" id="93427745"/>
<dbReference type="EMBL" id="UATH01000001">
    <property type="protein sequence ID" value="SPY06911.1"/>
    <property type="molecule type" value="Genomic_DNA"/>
</dbReference>
<evidence type="ECO:0000256" key="7">
    <source>
        <dbReference type="ARBA" id="ARBA00056181"/>
    </source>
</evidence>
<dbReference type="PANTHER" id="PTHR42930">
    <property type="entry name" value="PHOSPHATE-SPECIFIC TRANSPORT SYSTEM ACCESSORY PROTEIN PHOU"/>
    <property type="match status" value="1"/>
</dbReference>
<accession>A0A2X1UQZ9</accession>
<gene>
    <name evidence="9" type="primary">phoU</name>
    <name evidence="9" type="ORF">NCTC11009_00097</name>
</gene>
<sequence>MIEQHTSTRYGESLEQIRSQFLRMGGLVESMINDAVETLSSGNTALVERVMEYEIEVNNLEVEIDSLITQVIARQQPAAIDLRLLLSVTKMLTDLERSGDESEKMARTARRLIEQQARFEPIVDLSYMGSLVVKNLHDVLDAFARFDPIAAAEVVRRDKKINKEWRSVLRETSSFMIEDPRTISSAIDLMFMARSLERIGDHAKNMAERVIYTVQGEDVRHTGNKNVLKVASRDSINTSYETQEEEGDSAES</sequence>
<evidence type="ECO:0000256" key="5">
    <source>
        <dbReference type="ARBA" id="ARBA00022490"/>
    </source>
</evidence>
<dbReference type="InterPro" id="IPR026022">
    <property type="entry name" value="PhoU_dom"/>
</dbReference>
<protein>
    <recommendedName>
        <fullName evidence="8">Phosphate-specific transport system accessory protein PhoU</fullName>
    </recommendedName>
</protein>
<dbReference type="Gene3D" id="1.20.58.220">
    <property type="entry name" value="Phosphate transport system protein phou homolog 2, domain 2"/>
    <property type="match status" value="2"/>
</dbReference>
<dbReference type="NCBIfam" id="TIGR02135">
    <property type="entry name" value="phoU_full"/>
    <property type="match status" value="1"/>
</dbReference>
<keyword evidence="4 8" id="KW-0813">Transport</keyword>
<dbReference type="PANTHER" id="PTHR42930:SF3">
    <property type="entry name" value="PHOSPHATE-SPECIFIC TRANSPORT SYSTEM ACCESSORY PROTEIN PHOU"/>
    <property type="match status" value="1"/>
</dbReference>